<dbReference type="Proteomes" id="UP000076967">
    <property type="component" value="Unassembled WGS sequence"/>
</dbReference>
<organism evidence="1 2">
    <name type="scientific">Paenibacillus glacialis</name>
    <dbReference type="NCBI Taxonomy" id="494026"/>
    <lineage>
        <taxon>Bacteria</taxon>
        <taxon>Bacillati</taxon>
        <taxon>Bacillota</taxon>
        <taxon>Bacilli</taxon>
        <taxon>Bacillales</taxon>
        <taxon>Paenibacillaceae</taxon>
        <taxon>Paenibacillus</taxon>
    </lineage>
</organism>
<dbReference type="EMBL" id="LVJH01000074">
    <property type="protein sequence ID" value="OAB32994.1"/>
    <property type="molecule type" value="Genomic_DNA"/>
</dbReference>
<keyword evidence="2" id="KW-1185">Reference proteome</keyword>
<proteinExistence type="predicted"/>
<protein>
    <submittedName>
        <fullName evidence="1">Uncharacterized protein</fullName>
    </submittedName>
</protein>
<comment type="caution">
    <text evidence="1">The sequence shown here is derived from an EMBL/GenBank/DDBJ whole genome shotgun (WGS) entry which is preliminary data.</text>
</comment>
<name>A0A168C2S5_9BACL</name>
<dbReference type="AlphaFoldDB" id="A0A168C2S5"/>
<evidence type="ECO:0000313" key="1">
    <source>
        <dbReference type="EMBL" id="OAB32994.1"/>
    </source>
</evidence>
<evidence type="ECO:0000313" key="2">
    <source>
        <dbReference type="Proteomes" id="UP000076967"/>
    </source>
</evidence>
<reference evidence="1 2" key="1">
    <citation type="submission" date="2016-03" db="EMBL/GenBank/DDBJ databases">
        <title>Draft genome sequence of Paenibacillus glacialis DSM 22343.</title>
        <authorList>
            <person name="Shin S.-K."/>
            <person name="Yi H."/>
        </authorList>
    </citation>
    <scope>NUCLEOTIDE SEQUENCE [LARGE SCALE GENOMIC DNA]</scope>
    <source>
        <strain evidence="1 2">DSM 22343</strain>
    </source>
</reference>
<dbReference type="RefSeq" id="WP_145939686.1">
    <property type="nucleotide sequence ID" value="NZ_LVJH01000074.1"/>
</dbReference>
<accession>A0A168C2S5</accession>
<sequence length="286" mass="33866">MYKPRSGESYRKPQHMRYYEDFITGKLTEEIEEKYKTWFDKSQEILSGLEFKRISKRYLQILIEEQYTNSHLIDREDFWYEIPEIKKDIKKFNLFLRSLSVKTRRKVLLNMASTGMTWRDIRDCFGINPTQLSAFVKDNAKLGYNSIFLACIALLCRVPISWLLDENPDDEWDIGYIKMIPNRILSKTEFIKILQNINDEDMNKHVVKCVVLKEQGVTLNLRLEINSGGFMIEILNNVITGQELFIMSKILELFDCNYGYEETVISNRVNVTLYSEMVELPIEFQK</sequence>
<gene>
    <name evidence="1" type="ORF">PGLA_26305</name>
</gene>